<feature type="compositionally biased region" description="Basic and acidic residues" evidence="1">
    <location>
        <begin position="32"/>
        <end position="43"/>
    </location>
</feature>
<evidence type="ECO:0000313" key="3">
    <source>
        <dbReference type="Proteomes" id="UP000324748"/>
    </source>
</evidence>
<reference evidence="2 3" key="1">
    <citation type="submission" date="2019-05" db="EMBL/GenBank/DDBJ databases">
        <title>Emergence of the Ug99 lineage of the wheat stem rust pathogen through somatic hybridization.</title>
        <authorList>
            <person name="Li F."/>
            <person name="Upadhyaya N.M."/>
            <person name="Sperschneider J."/>
            <person name="Matny O."/>
            <person name="Nguyen-Phuc H."/>
            <person name="Mago R."/>
            <person name="Raley C."/>
            <person name="Miller M.E."/>
            <person name="Silverstein K.A.T."/>
            <person name="Henningsen E."/>
            <person name="Hirsch C.D."/>
            <person name="Visser B."/>
            <person name="Pretorius Z.A."/>
            <person name="Steffenson B.J."/>
            <person name="Schwessinger B."/>
            <person name="Dodds P.N."/>
            <person name="Figueroa M."/>
        </authorList>
    </citation>
    <scope>NUCLEOTIDE SEQUENCE [LARGE SCALE GENOMIC DNA]</scope>
    <source>
        <strain evidence="2">21-0</strain>
    </source>
</reference>
<dbReference type="EMBL" id="VSWC01000028">
    <property type="protein sequence ID" value="KAA1108425.1"/>
    <property type="molecule type" value="Genomic_DNA"/>
</dbReference>
<feature type="region of interest" description="Disordered" evidence="1">
    <location>
        <begin position="1"/>
        <end position="102"/>
    </location>
</feature>
<keyword evidence="3" id="KW-1185">Reference proteome</keyword>
<dbReference type="AlphaFoldDB" id="A0A5B0Q564"/>
<feature type="compositionally biased region" description="Low complexity" evidence="1">
    <location>
        <begin position="9"/>
        <end position="19"/>
    </location>
</feature>
<evidence type="ECO:0000256" key="1">
    <source>
        <dbReference type="SAM" id="MobiDB-lite"/>
    </source>
</evidence>
<protein>
    <submittedName>
        <fullName evidence="2">Uncharacterized protein</fullName>
    </submittedName>
</protein>
<gene>
    <name evidence="2" type="ORF">PGT21_012393</name>
</gene>
<evidence type="ECO:0000313" key="2">
    <source>
        <dbReference type="EMBL" id="KAA1108425.1"/>
    </source>
</evidence>
<name>A0A5B0Q564_PUCGR</name>
<feature type="compositionally biased region" description="Pro residues" evidence="1">
    <location>
        <begin position="84"/>
        <end position="100"/>
    </location>
</feature>
<proteinExistence type="predicted"/>
<dbReference type="Proteomes" id="UP000324748">
    <property type="component" value="Unassembled WGS sequence"/>
</dbReference>
<sequence>MTPPGYVNQGYSPQPSQYFPQPPGTSGPPAGRKPDWHRPDYRKQNPPQPNHRSSPRPAANHVEPDTAGPTDQHQTPYLLSHQPQPSPSPYEPPEHQPGPMEPVTWMIEIGGLDDLEDDHFQPRFRQLAVGEGDEPVLDTGATHHLTGQRSGEFIISDPEWANRNF</sequence>
<comment type="caution">
    <text evidence="2">The sequence shown here is derived from an EMBL/GenBank/DDBJ whole genome shotgun (WGS) entry which is preliminary data.</text>
</comment>
<organism evidence="2 3">
    <name type="scientific">Puccinia graminis f. sp. tritici</name>
    <dbReference type="NCBI Taxonomy" id="56615"/>
    <lineage>
        <taxon>Eukaryota</taxon>
        <taxon>Fungi</taxon>
        <taxon>Dikarya</taxon>
        <taxon>Basidiomycota</taxon>
        <taxon>Pucciniomycotina</taxon>
        <taxon>Pucciniomycetes</taxon>
        <taxon>Pucciniales</taxon>
        <taxon>Pucciniaceae</taxon>
        <taxon>Puccinia</taxon>
    </lineage>
</organism>
<accession>A0A5B0Q564</accession>